<sequence>MKIFKMISEKFNSKNKKIISGGMTIPVELNFDAEKNEFLDNLSRKAVKLYEKQTDIKNFSKLVLSDPENTSHNERVSELMQKGVVDPLEDEKLKKLADNSKFLRDLGLID</sequence>
<reference evidence="1" key="1">
    <citation type="submission" date="2020-10" db="EMBL/GenBank/DDBJ databases">
        <authorList>
            <person name="Gilroy R."/>
        </authorList>
    </citation>
    <scope>NUCLEOTIDE SEQUENCE</scope>
    <source>
        <strain evidence="1">10192</strain>
    </source>
</reference>
<evidence type="ECO:0000313" key="2">
    <source>
        <dbReference type="Proteomes" id="UP000823632"/>
    </source>
</evidence>
<comment type="caution">
    <text evidence="1">The sequence shown here is derived from an EMBL/GenBank/DDBJ whole genome shotgun (WGS) entry which is preliminary data.</text>
</comment>
<reference evidence="1" key="2">
    <citation type="journal article" date="2021" name="PeerJ">
        <title>Extensive microbial diversity within the chicken gut microbiome revealed by metagenomics and culture.</title>
        <authorList>
            <person name="Gilroy R."/>
            <person name="Ravi A."/>
            <person name="Getino M."/>
            <person name="Pursley I."/>
            <person name="Horton D.L."/>
            <person name="Alikhan N.F."/>
            <person name="Baker D."/>
            <person name="Gharbi K."/>
            <person name="Hall N."/>
            <person name="Watson M."/>
            <person name="Adriaenssens E.M."/>
            <person name="Foster-Nyarko E."/>
            <person name="Jarju S."/>
            <person name="Secka A."/>
            <person name="Antonio M."/>
            <person name="Oren A."/>
            <person name="Chaudhuri R.R."/>
            <person name="La Ragione R."/>
            <person name="Hildebrand F."/>
            <person name="Pallen M.J."/>
        </authorList>
    </citation>
    <scope>NUCLEOTIDE SEQUENCE</scope>
    <source>
        <strain evidence="1">10192</strain>
    </source>
</reference>
<dbReference type="Proteomes" id="UP000823632">
    <property type="component" value="Unassembled WGS sequence"/>
</dbReference>
<protein>
    <submittedName>
        <fullName evidence="1">Uncharacterized protein</fullName>
    </submittedName>
</protein>
<organism evidence="1 2">
    <name type="scientific">Candidatus Scatousia excrementipullorum</name>
    <dbReference type="NCBI Taxonomy" id="2840936"/>
    <lineage>
        <taxon>Bacteria</taxon>
        <taxon>Candidatus Scatousia</taxon>
    </lineage>
</organism>
<name>A0A9D9DPE1_9BACT</name>
<accession>A0A9D9DPE1</accession>
<gene>
    <name evidence="1" type="ORF">IAC76_08415</name>
</gene>
<dbReference type="AlphaFoldDB" id="A0A9D9DPE1"/>
<dbReference type="EMBL" id="JADIND010000191">
    <property type="protein sequence ID" value="MBO8431394.1"/>
    <property type="molecule type" value="Genomic_DNA"/>
</dbReference>
<proteinExistence type="predicted"/>
<evidence type="ECO:0000313" key="1">
    <source>
        <dbReference type="EMBL" id="MBO8431394.1"/>
    </source>
</evidence>